<organism evidence="6">
    <name type="scientific">uncultured Poseidoniia archaeon</name>
    <dbReference type="NCBI Taxonomy" id="1697135"/>
    <lineage>
        <taxon>Archaea</taxon>
        <taxon>Methanobacteriati</taxon>
        <taxon>Thermoplasmatota</taxon>
        <taxon>Candidatus Poseidoniia</taxon>
        <taxon>environmental samples</taxon>
    </lineage>
</organism>
<dbReference type="PANTHER" id="PTHR11109:SF7">
    <property type="entry name" value="GTP CYCLOHYDROLASE 1"/>
    <property type="match status" value="1"/>
</dbReference>
<dbReference type="GO" id="GO:0005525">
    <property type="term" value="F:GTP binding"/>
    <property type="evidence" value="ECO:0007669"/>
    <property type="project" value="UniProtKB-KW"/>
</dbReference>
<dbReference type="Gene3D" id="1.10.286.10">
    <property type="match status" value="1"/>
</dbReference>
<accession>A0A1B1TD56</accession>
<dbReference type="EC" id="3.5.4.16" evidence="4"/>
<keyword evidence="3 4" id="KW-0378">Hydrolase</keyword>
<keyword evidence="4" id="KW-0862">Zinc</keyword>
<dbReference type="GO" id="GO:0005737">
    <property type="term" value="C:cytoplasm"/>
    <property type="evidence" value="ECO:0007669"/>
    <property type="project" value="TreeGrafter"/>
</dbReference>
<dbReference type="GO" id="GO:0008270">
    <property type="term" value="F:zinc ion binding"/>
    <property type="evidence" value="ECO:0007669"/>
    <property type="project" value="UniProtKB-UniRule"/>
</dbReference>
<evidence type="ECO:0000256" key="2">
    <source>
        <dbReference type="ARBA" id="ARBA00005080"/>
    </source>
</evidence>
<dbReference type="NCBIfam" id="TIGR00063">
    <property type="entry name" value="folE"/>
    <property type="match status" value="1"/>
</dbReference>
<evidence type="ECO:0000313" key="6">
    <source>
        <dbReference type="EMBL" id="ANV80217.1"/>
    </source>
</evidence>
<feature type="domain" description="GTP cyclohydrolase I" evidence="5">
    <location>
        <begin position="18"/>
        <end position="195"/>
    </location>
</feature>
<comment type="catalytic activity">
    <reaction evidence="1 4">
        <text>GTP + H2O = 7,8-dihydroneopterin 3'-triphosphate + formate + H(+)</text>
        <dbReference type="Rhea" id="RHEA:17473"/>
        <dbReference type="ChEBI" id="CHEBI:15377"/>
        <dbReference type="ChEBI" id="CHEBI:15378"/>
        <dbReference type="ChEBI" id="CHEBI:15740"/>
        <dbReference type="ChEBI" id="CHEBI:37565"/>
        <dbReference type="ChEBI" id="CHEBI:58462"/>
        <dbReference type="EC" id="3.5.4.16"/>
    </reaction>
</comment>
<dbReference type="InterPro" id="IPR001474">
    <property type="entry name" value="GTP_CycHdrlase_I"/>
</dbReference>
<dbReference type="SUPFAM" id="SSF55620">
    <property type="entry name" value="Tetrahydrobiopterin biosynthesis enzymes-like"/>
    <property type="match status" value="1"/>
</dbReference>
<comment type="pathway">
    <text evidence="2 4">Cofactor biosynthesis; 7,8-dihydroneopterin triphosphate biosynthesis; 7,8-dihydroneopterin triphosphate from GTP: step 1/1.</text>
</comment>
<dbReference type="GO" id="GO:0006730">
    <property type="term" value="P:one-carbon metabolic process"/>
    <property type="evidence" value="ECO:0007669"/>
    <property type="project" value="UniProtKB-UniRule"/>
</dbReference>
<evidence type="ECO:0000256" key="3">
    <source>
        <dbReference type="ARBA" id="ARBA00022801"/>
    </source>
</evidence>
<dbReference type="GO" id="GO:0003934">
    <property type="term" value="F:GTP cyclohydrolase I activity"/>
    <property type="evidence" value="ECO:0007669"/>
    <property type="project" value="UniProtKB-UniRule"/>
</dbReference>
<dbReference type="Pfam" id="PF01227">
    <property type="entry name" value="GTP_cyclohydroI"/>
    <property type="match status" value="1"/>
</dbReference>
<keyword evidence="4" id="KW-0554">One-carbon metabolism</keyword>
<dbReference type="InterPro" id="IPR020602">
    <property type="entry name" value="GTP_CycHdrlase_I_dom"/>
</dbReference>
<reference evidence="6" key="2">
    <citation type="journal article" date="2015" name="ISME J.">
        <title>A new class of marine Euryarchaeota group II from the Mediterranean deep chlorophyll maximum.</title>
        <authorList>
            <person name="Martin-Cuadrado A.B."/>
            <person name="Garcia-Heredia I."/>
            <person name="Molto A.G."/>
            <person name="Lopez-Ubeda R."/>
            <person name="Kimes N."/>
            <person name="Lopez-Garcia P."/>
            <person name="Moreira D."/>
            <person name="Rodriguez-Valera F."/>
        </authorList>
    </citation>
    <scope>NUCLEOTIDE SEQUENCE</scope>
</reference>
<name>A0A1B1TD56_9ARCH</name>
<protein>
    <recommendedName>
        <fullName evidence="4">GTP cyclohydrolase 1</fullName>
        <ecNumber evidence="4">3.5.4.16</ecNumber>
    </recommendedName>
    <alternativeName>
        <fullName evidence="4">GTP cyclohydrolase I</fullName>
        <shortName evidence="4">GTP-CH-I</shortName>
    </alternativeName>
</protein>
<evidence type="ECO:0000256" key="4">
    <source>
        <dbReference type="HAMAP-Rule" id="MF_00223"/>
    </source>
</evidence>
<comment type="similarity">
    <text evidence="4">Belongs to the GTP cyclohydrolase I family.</text>
</comment>
<dbReference type="InterPro" id="IPR018234">
    <property type="entry name" value="GTP_CycHdrlase_I_CS"/>
</dbReference>
<proteinExistence type="inferred from homology"/>
<evidence type="ECO:0000256" key="1">
    <source>
        <dbReference type="ARBA" id="ARBA00001052"/>
    </source>
</evidence>
<feature type="binding site" evidence="4">
    <location>
        <position position="91"/>
    </location>
    <ligand>
        <name>Zn(2+)</name>
        <dbReference type="ChEBI" id="CHEBI:29105"/>
    </ligand>
</feature>
<dbReference type="HAMAP" id="MF_00223">
    <property type="entry name" value="FolE"/>
    <property type="match status" value="1"/>
</dbReference>
<dbReference type="AlphaFoldDB" id="A0A1B1TD56"/>
<keyword evidence="4" id="KW-0479">Metal-binding</keyword>
<dbReference type="NCBIfam" id="NF006826">
    <property type="entry name" value="PRK09347.1-3"/>
    <property type="match status" value="1"/>
</dbReference>
<dbReference type="PANTHER" id="PTHR11109">
    <property type="entry name" value="GTP CYCLOHYDROLASE I"/>
    <property type="match status" value="1"/>
</dbReference>
<dbReference type="InterPro" id="IPR043134">
    <property type="entry name" value="GTP-CH-I_N"/>
</dbReference>
<dbReference type="Gene3D" id="3.30.1130.10">
    <property type="match status" value="1"/>
</dbReference>
<feature type="binding site" evidence="4">
    <location>
        <position position="159"/>
    </location>
    <ligand>
        <name>Zn(2+)</name>
        <dbReference type="ChEBI" id="CHEBI:29105"/>
    </ligand>
</feature>
<dbReference type="EMBL" id="KP211879">
    <property type="protein sequence ID" value="ANV80217.1"/>
    <property type="molecule type" value="Genomic_DNA"/>
</dbReference>
<evidence type="ECO:0000259" key="5">
    <source>
        <dbReference type="Pfam" id="PF01227"/>
    </source>
</evidence>
<dbReference type="InterPro" id="IPR043133">
    <property type="entry name" value="GTP-CH-I_C/QueF"/>
</dbReference>
<sequence length="201" mass="22553">MEGDDNLKKIPNKKDAMEAVETLVRYIEKDGGELREGLADTPKRVVESFSELYNGYTEDADSLLDATFNAEGYEGIVLLRDIEFHSTCEHHMLPFTGAAHIAYIPVNKIVGISKLARLVELHSMRLQNQERITKSIADDLERVLKPLGCGVIIEAKHGCMQCRGVKKQNSVMATSSMRGVFFDNSEARMELLQLINNPRNN</sequence>
<reference evidence="6" key="1">
    <citation type="submission" date="2014-11" db="EMBL/GenBank/DDBJ databases">
        <authorList>
            <person name="Zhu J."/>
            <person name="Qi W."/>
            <person name="Song R."/>
        </authorList>
    </citation>
    <scope>NUCLEOTIDE SEQUENCE</scope>
</reference>
<keyword evidence="4" id="KW-0547">Nucleotide-binding</keyword>
<dbReference type="FunFam" id="3.30.1130.10:FF:000001">
    <property type="entry name" value="GTP cyclohydrolase 1"/>
    <property type="match status" value="1"/>
</dbReference>
<dbReference type="GO" id="GO:0046654">
    <property type="term" value="P:tetrahydrofolate biosynthetic process"/>
    <property type="evidence" value="ECO:0007669"/>
    <property type="project" value="UniProtKB-UniRule"/>
</dbReference>
<comment type="subunit">
    <text evidence="4">Homopolymer.</text>
</comment>
<gene>
    <name evidence="4" type="primary">folE</name>
</gene>
<dbReference type="PROSITE" id="PS00859">
    <property type="entry name" value="GTP_CYCLOHYDROL_1_1"/>
    <property type="match status" value="1"/>
</dbReference>
<keyword evidence="4" id="KW-0342">GTP-binding</keyword>
<dbReference type="UniPathway" id="UPA00848">
    <property type="reaction ID" value="UER00151"/>
</dbReference>
<dbReference type="NCBIfam" id="NF006825">
    <property type="entry name" value="PRK09347.1-2"/>
    <property type="match status" value="1"/>
</dbReference>
<feature type="binding site" evidence="4">
    <location>
        <position position="88"/>
    </location>
    <ligand>
        <name>Zn(2+)</name>
        <dbReference type="ChEBI" id="CHEBI:29105"/>
    </ligand>
</feature>
<dbReference type="GO" id="GO:0006729">
    <property type="term" value="P:tetrahydrobiopterin biosynthetic process"/>
    <property type="evidence" value="ECO:0007669"/>
    <property type="project" value="TreeGrafter"/>
</dbReference>